<feature type="compositionally biased region" description="Basic and acidic residues" evidence="1">
    <location>
        <begin position="53"/>
        <end position="62"/>
    </location>
</feature>
<dbReference type="SUPFAM" id="SSF57184">
    <property type="entry name" value="Growth factor receptor domain"/>
    <property type="match status" value="1"/>
</dbReference>
<feature type="chain" id="PRO_5036221890" evidence="2">
    <location>
        <begin position="25"/>
        <end position="776"/>
    </location>
</feature>
<feature type="region of interest" description="Disordered" evidence="1">
    <location>
        <begin position="44"/>
        <end position="63"/>
    </location>
</feature>
<organism evidence="3 5">
    <name type="scientific">Polarella glacialis</name>
    <name type="common">Dinoflagellate</name>
    <dbReference type="NCBI Taxonomy" id="89957"/>
    <lineage>
        <taxon>Eukaryota</taxon>
        <taxon>Sar</taxon>
        <taxon>Alveolata</taxon>
        <taxon>Dinophyceae</taxon>
        <taxon>Suessiales</taxon>
        <taxon>Suessiaceae</taxon>
        <taxon>Polarella</taxon>
    </lineage>
</organism>
<dbReference type="EMBL" id="CAJNNW010037646">
    <property type="protein sequence ID" value="CAE8743465.1"/>
    <property type="molecule type" value="Genomic_DNA"/>
</dbReference>
<evidence type="ECO:0000313" key="4">
    <source>
        <dbReference type="EMBL" id="CAE8743465.1"/>
    </source>
</evidence>
<dbReference type="SUPFAM" id="SSF52151">
    <property type="entry name" value="FabD/lysophospholipase-like"/>
    <property type="match status" value="1"/>
</dbReference>
<gene>
    <name evidence="3" type="ORF">PGLA1383_LOCUS11688</name>
    <name evidence="4" type="ORF">PGLA2088_LOCUS51411</name>
</gene>
<dbReference type="Proteomes" id="UP000654075">
    <property type="component" value="Unassembled WGS sequence"/>
</dbReference>
<keyword evidence="5" id="KW-1185">Reference proteome</keyword>
<protein>
    <submittedName>
        <fullName evidence="3">Uncharacterized protein</fullName>
    </submittedName>
</protein>
<dbReference type="Gene3D" id="3.40.1090.10">
    <property type="entry name" value="Cytosolic phospholipase A2 catalytic domain"/>
    <property type="match status" value="1"/>
</dbReference>
<evidence type="ECO:0000256" key="2">
    <source>
        <dbReference type="SAM" id="SignalP"/>
    </source>
</evidence>
<dbReference type="OMA" id="YHAIYPA"/>
<dbReference type="InterPro" id="IPR009030">
    <property type="entry name" value="Growth_fac_rcpt_cys_sf"/>
</dbReference>
<dbReference type="InterPro" id="IPR016035">
    <property type="entry name" value="Acyl_Trfase/lysoPLipase"/>
</dbReference>
<comment type="caution">
    <text evidence="3">The sequence shown here is derived from an EMBL/GenBank/DDBJ whole genome shotgun (WGS) entry which is preliminary data.</text>
</comment>
<proteinExistence type="predicted"/>
<accession>A0A813E2W8</accession>
<dbReference type="EMBL" id="CAJNNV010006097">
    <property type="protein sequence ID" value="CAE8593074.1"/>
    <property type="molecule type" value="Genomic_DNA"/>
</dbReference>
<reference evidence="3" key="1">
    <citation type="submission" date="2021-02" db="EMBL/GenBank/DDBJ databases">
        <authorList>
            <person name="Dougan E. K."/>
            <person name="Rhodes N."/>
            <person name="Thang M."/>
            <person name="Chan C."/>
        </authorList>
    </citation>
    <scope>NUCLEOTIDE SEQUENCE</scope>
</reference>
<evidence type="ECO:0000256" key="1">
    <source>
        <dbReference type="SAM" id="MobiDB-lite"/>
    </source>
</evidence>
<feature type="signal peptide" evidence="2">
    <location>
        <begin position="1"/>
        <end position="24"/>
    </location>
</feature>
<name>A0A813E2W8_POLGL</name>
<evidence type="ECO:0000313" key="3">
    <source>
        <dbReference type="EMBL" id="CAE8593074.1"/>
    </source>
</evidence>
<dbReference type="OrthoDB" id="4084751at2759"/>
<sequence length="776" mass="82179">MAGLGRWALAAVLLSDLVVASGSAAELLGPGALQEALAAEEDGQCSQRAPRGKCPEENRRPEGVSWLQRQARQVPKGSPRQLITSKSIIAADALQDADADARIGQALSQAAHRKVTRNSTQLSEVSSQAVSNESLQAGFCDLNTGGSCSFFSCSASRGQTDCQGGYCLCKPGTCAVDGTCVQPGMVSQQYCPRLTGGTCQMTGICFQYRGPTQCVGGQCLCVSGYCSNGQGGCVKQMDAFHAQVVPVNSNQPKFPSSQGNLMTGLCFSGGGSRSLSATFGSLRALESLGLMAGVDAISSVSGGTWASAIYMFANRSKEVLLGAPTEPSKLSLEVLSQQPAALGAVATTSVVGFIMSGLQNLQSSQNPRELWIDTYAKAVLEPFGLGSRNQYMAGNAESLEQILLRNPQLKQSDFLVPQPGRPRAFIMGGTLLAPQGYPASETNAVSLQMSPDFTGSPFYPGNRLATYDATLPSQLIGGGFVQSFAFGGSGPISAEEQQGGDDVKMEAPATPMSLARAVGISSAAFATVVVDMVGAFSWATSLGFQARNFIPVADYWPVTAKMTGGEKVPAQRHEVGDGAEVDNTGVMALLQRRVPRVVMFLNSNVQLSKDIDFCKGDVYSMDLKGKVSNDLMDKFGKVYEGAGEYLQYNQVFRAQELPGLLCEFQAQRLAGKPLVVSKQLEVAQNGKWGIEGGWTVTMAFVYLGSCSGFENQLPQQTRQEIAKGGSGAFANFPHFATVHQNGNSFTSYTSSQVNLLASLAEYTVRENAELFRQILA</sequence>
<dbReference type="AlphaFoldDB" id="A0A813E2W8"/>
<evidence type="ECO:0000313" key="5">
    <source>
        <dbReference type="Proteomes" id="UP000654075"/>
    </source>
</evidence>
<keyword evidence="2" id="KW-0732">Signal</keyword>
<dbReference type="Proteomes" id="UP000626109">
    <property type="component" value="Unassembled WGS sequence"/>
</dbReference>